<dbReference type="AlphaFoldDB" id="A0A5C7FYT6"/>
<dbReference type="EMBL" id="VPFD01000007">
    <property type="protein sequence ID" value="TXG00388.1"/>
    <property type="molecule type" value="Genomic_DNA"/>
</dbReference>
<dbReference type="Proteomes" id="UP000321413">
    <property type="component" value="Unassembled WGS sequence"/>
</dbReference>
<gene>
    <name evidence="3" type="ORF">FVD38_08450</name>
</gene>
<keyword evidence="4" id="KW-1185">Reference proteome</keyword>
<dbReference type="InterPro" id="IPR021136">
    <property type="entry name" value="Flagellar_hook_control-like_C"/>
</dbReference>
<name>A0A5C7FYT6_9BURK</name>
<feature type="domain" description="Flagellar hook-length control protein-like C-terminal" evidence="2">
    <location>
        <begin position="298"/>
        <end position="367"/>
    </location>
</feature>
<dbReference type="RefSeq" id="WP_147934406.1">
    <property type="nucleotide sequence ID" value="NZ_VPFD01000007.1"/>
</dbReference>
<evidence type="ECO:0000259" key="2">
    <source>
        <dbReference type="Pfam" id="PF02120"/>
    </source>
</evidence>
<dbReference type="InterPro" id="IPR038610">
    <property type="entry name" value="FliK-like_C_sf"/>
</dbReference>
<dbReference type="CDD" id="cd17470">
    <property type="entry name" value="T3SS_Flik_C"/>
    <property type="match status" value="1"/>
</dbReference>
<accession>A0A5C7FYT6</accession>
<reference evidence="3 4" key="1">
    <citation type="submission" date="2019-08" db="EMBL/GenBank/DDBJ databases">
        <title>Massilia golmudensis sp. nov., isolated from sand in the Qinghai-Tibetan Plateau.</title>
        <authorList>
            <person name="Zhang B."/>
        </authorList>
    </citation>
    <scope>NUCLEOTIDE SEQUENCE [LARGE SCALE GENOMIC DNA]</scope>
    <source>
        <strain evidence="3 4">GEM5</strain>
    </source>
</reference>
<evidence type="ECO:0000313" key="3">
    <source>
        <dbReference type="EMBL" id="TXG00388.1"/>
    </source>
</evidence>
<feature type="region of interest" description="Disordered" evidence="1">
    <location>
        <begin position="1"/>
        <end position="21"/>
    </location>
</feature>
<dbReference type="Gene3D" id="3.30.750.140">
    <property type="match status" value="1"/>
</dbReference>
<keyword evidence="3" id="KW-0966">Cell projection</keyword>
<proteinExistence type="predicted"/>
<protein>
    <submittedName>
        <fullName evidence="3">Flagellar hook-length control protein FliK</fullName>
    </submittedName>
</protein>
<sequence length="380" mass="39400">MLPRELVGSVAPVTPARPAEQAADPRQQAFAREMAPLLGKAIHGAIQARLTDGSFVVRFADTQARMQLPPGAQVGADVPMTLVGLHPRPTFQVGSQTTTTTAFAEAGPAPQEDADGAHAPLSYREGAAVGRASALLASSGAMAAQAFAGGTEAKNTTLSPTAQALAGVLAAAQKADSQLSSIVGRAPLVGGPGADPALLAAGLQQAFGKSGLFYESHVAEWARGALPLSELAGEPQQQAAQGGVRPNPQDPATAQFISMQLAAQEQSHLAWKGQLWPGQPMEWDVQREAHGGKDGEGEQAIWHSRLRLRFPQLGELEAQLRMVNGALQVQFAAADDATAGLLREHMPELASALDAVGTPLAGFDARARAARPEARDAGDD</sequence>
<keyword evidence="3" id="KW-0969">Cilium</keyword>
<organism evidence="3 4">
    <name type="scientific">Massilia arenae</name>
    <dbReference type="NCBI Taxonomy" id="2603288"/>
    <lineage>
        <taxon>Bacteria</taxon>
        <taxon>Pseudomonadati</taxon>
        <taxon>Pseudomonadota</taxon>
        <taxon>Betaproteobacteria</taxon>
        <taxon>Burkholderiales</taxon>
        <taxon>Oxalobacteraceae</taxon>
        <taxon>Telluria group</taxon>
        <taxon>Massilia</taxon>
    </lineage>
</organism>
<evidence type="ECO:0000256" key="1">
    <source>
        <dbReference type="SAM" id="MobiDB-lite"/>
    </source>
</evidence>
<keyword evidence="3" id="KW-0282">Flagellum</keyword>
<comment type="caution">
    <text evidence="3">The sequence shown here is derived from an EMBL/GenBank/DDBJ whole genome shotgun (WGS) entry which is preliminary data.</text>
</comment>
<evidence type="ECO:0000313" key="4">
    <source>
        <dbReference type="Proteomes" id="UP000321413"/>
    </source>
</evidence>
<dbReference type="Pfam" id="PF02120">
    <property type="entry name" value="Flg_hook"/>
    <property type="match status" value="1"/>
</dbReference>